<dbReference type="Proteomes" id="UP000663836">
    <property type="component" value="Unassembled WGS sequence"/>
</dbReference>
<organism evidence="5 6">
    <name type="scientific">Rotaria sordida</name>
    <dbReference type="NCBI Taxonomy" id="392033"/>
    <lineage>
        <taxon>Eukaryota</taxon>
        <taxon>Metazoa</taxon>
        <taxon>Spiralia</taxon>
        <taxon>Gnathifera</taxon>
        <taxon>Rotifera</taxon>
        <taxon>Eurotatoria</taxon>
        <taxon>Bdelloidea</taxon>
        <taxon>Philodinida</taxon>
        <taxon>Philodinidae</taxon>
        <taxon>Rotaria</taxon>
    </lineage>
</organism>
<dbReference type="EMBL" id="CAJOBD010000018">
    <property type="protein sequence ID" value="CAF3536745.1"/>
    <property type="molecule type" value="Genomic_DNA"/>
</dbReference>
<evidence type="ECO:0000313" key="6">
    <source>
        <dbReference type="Proteomes" id="UP000663836"/>
    </source>
</evidence>
<dbReference type="SUPFAM" id="SSF56973">
    <property type="entry name" value="Aerolisin/ETX pore-forming domain"/>
    <property type="match status" value="1"/>
</dbReference>
<comment type="caution">
    <text evidence="5">The sequence shown here is derived from an EMBL/GenBank/DDBJ whole genome shotgun (WGS) entry which is preliminary data.</text>
</comment>
<dbReference type="PANTHER" id="PTHR39369:SF6">
    <property type="entry name" value="LIN-24 (TWENTY-FOUR) LIKE"/>
    <property type="match status" value="1"/>
</dbReference>
<accession>A0A818J7W2</accession>
<feature type="compositionally biased region" description="Polar residues" evidence="1">
    <location>
        <begin position="1"/>
        <end position="17"/>
    </location>
</feature>
<evidence type="ECO:0000313" key="3">
    <source>
        <dbReference type="EMBL" id="CAF1218138.1"/>
    </source>
</evidence>
<reference evidence="5" key="1">
    <citation type="submission" date="2021-02" db="EMBL/GenBank/DDBJ databases">
        <authorList>
            <person name="Nowell W R."/>
        </authorList>
    </citation>
    <scope>NUCLEOTIDE SEQUENCE</scope>
</reference>
<sequence>MGNRNNSQRRSMKITTPDNKRTQNRSDQHIIDLDEIVEKWVWYMWNRTKTKSLSHYKREELVIIINWKHVIFIQSDTHFYGSPPVRLPKSQILFRTNFNNKTANQHSYIFQTERFTHSIFEFKFLQSCKKSQESSLIFRLPEEIVEIGGGIKREQSLKFGQDTTKEYNVRWNVNTNVHVAPYTRTYAELNIDEEEFHGDFTISIRFFGRITATIATRQSPNTYLKFIDGDIVQIIREAMENDNSLNNFEIFEENPPVVQFKMYGKCSFRYGIQQHVILNQELLESSSSSILNQNYISSIRSNYRPLRMQLTSFNSPLDLHIDDDDEQL</sequence>
<dbReference type="EMBL" id="CAJNOO010001942">
    <property type="protein sequence ID" value="CAF1218138.1"/>
    <property type="molecule type" value="Genomic_DNA"/>
</dbReference>
<dbReference type="AlphaFoldDB" id="A0A818J7W2"/>
<dbReference type="OrthoDB" id="9977517at2759"/>
<proteinExistence type="predicted"/>
<dbReference type="PANTHER" id="PTHR39369">
    <property type="entry name" value="LIN-24 (TWENTY-FOUR) LIKE"/>
    <property type="match status" value="1"/>
</dbReference>
<dbReference type="EMBL" id="CAJOAX010000013">
    <property type="protein sequence ID" value="CAF3478679.1"/>
    <property type="molecule type" value="Genomic_DNA"/>
</dbReference>
<feature type="region of interest" description="Disordered" evidence="1">
    <location>
        <begin position="1"/>
        <end position="26"/>
    </location>
</feature>
<dbReference type="Proteomes" id="UP000663882">
    <property type="component" value="Unassembled WGS sequence"/>
</dbReference>
<evidence type="ECO:0000313" key="4">
    <source>
        <dbReference type="EMBL" id="CAF3478679.1"/>
    </source>
</evidence>
<evidence type="ECO:0000256" key="1">
    <source>
        <dbReference type="SAM" id="MobiDB-lite"/>
    </source>
</evidence>
<dbReference type="Proteomes" id="UP000663864">
    <property type="component" value="Unassembled WGS sequence"/>
</dbReference>
<evidence type="ECO:0000313" key="2">
    <source>
        <dbReference type="EMBL" id="CAF0796232.1"/>
    </source>
</evidence>
<name>A0A818J7W2_9BILA</name>
<gene>
    <name evidence="5" type="ORF">JBS370_LOCUS648</name>
    <name evidence="4" type="ORF">OTI717_LOCUS390</name>
    <name evidence="3" type="ORF">RFH988_LOCUS25494</name>
    <name evidence="2" type="ORF">ZHD862_LOCUS2170</name>
</gene>
<dbReference type="Proteomes" id="UP000663823">
    <property type="component" value="Unassembled WGS sequence"/>
</dbReference>
<protein>
    <submittedName>
        <fullName evidence="5">Uncharacterized protein</fullName>
    </submittedName>
</protein>
<evidence type="ECO:0000313" key="5">
    <source>
        <dbReference type="EMBL" id="CAF3536745.1"/>
    </source>
</evidence>
<dbReference type="Gene3D" id="2.170.15.10">
    <property type="entry name" value="Proaerolysin, chain A, domain 3"/>
    <property type="match status" value="1"/>
</dbReference>
<dbReference type="CDD" id="cd20237">
    <property type="entry name" value="PFM_LIN24-like"/>
    <property type="match status" value="1"/>
</dbReference>
<dbReference type="EMBL" id="CAJNOT010000041">
    <property type="protein sequence ID" value="CAF0796232.1"/>
    <property type="molecule type" value="Genomic_DNA"/>
</dbReference>